<dbReference type="Proteomes" id="UP000829398">
    <property type="component" value="Chromosome 8"/>
</dbReference>
<organism evidence="1 2">
    <name type="scientific">Citrus sinensis</name>
    <name type="common">Sweet orange</name>
    <name type="synonym">Citrus aurantium var. sinensis</name>
    <dbReference type="NCBI Taxonomy" id="2711"/>
    <lineage>
        <taxon>Eukaryota</taxon>
        <taxon>Viridiplantae</taxon>
        <taxon>Streptophyta</taxon>
        <taxon>Embryophyta</taxon>
        <taxon>Tracheophyta</taxon>
        <taxon>Spermatophyta</taxon>
        <taxon>Magnoliopsida</taxon>
        <taxon>eudicotyledons</taxon>
        <taxon>Gunneridae</taxon>
        <taxon>Pentapetalae</taxon>
        <taxon>rosids</taxon>
        <taxon>malvids</taxon>
        <taxon>Sapindales</taxon>
        <taxon>Rutaceae</taxon>
        <taxon>Aurantioideae</taxon>
        <taxon>Citrus</taxon>
    </lineage>
</organism>
<protein>
    <submittedName>
        <fullName evidence="1">Zinc transporter 2</fullName>
    </submittedName>
</protein>
<keyword evidence="2" id="KW-1185">Reference proteome</keyword>
<name>A0ACB8IWI9_CITSI</name>
<evidence type="ECO:0000313" key="2">
    <source>
        <dbReference type="Proteomes" id="UP000829398"/>
    </source>
</evidence>
<evidence type="ECO:0000313" key="1">
    <source>
        <dbReference type="EMBL" id="KAH9701348.1"/>
    </source>
</evidence>
<reference evidence="2" key="1">
    <citation type="journal article" date="2023" name="Hortic. Res.">
        <title>A chromosome-level phased genome enabling allele-level studies in sweet orange: a case study on citrus Huanglongbing tolerance.</title>
        <authorList>
            <person name="Wu B."/>
            <person name="Yu Q."/>
            <person name="Deng Z."/>
            <person name="Duan Y."/>
            <person name="Luo F."/>
            <person name="Gmitter F. Jr."/>
        </authorList>
    </citation>
    <scope>NUCLEOTIDE SEQUENCE [LARGE SCALE GENOMIC DNA]</scope>
    <source>
        <strain evidence="2">cv. Valencia</strain>
    </source>
</reference>
<sequence length="626" mass="68446">MSFVFRGTRGDIESGFPGFIAEQPAVRIHATRPVNVNSLAFLVIVLLLFMILNSHQMSPNFLLWLVVGVFLIATSLRMYATCQQLQAQARAHAAAASGLLSHTELRLHVPPSIAFATRGRLQGLRLQLALLDREFDELDYLSSYSVDYDTLRALDSDNTSTTPSMSEEEINSLPVHKYKVPGPAPESVGSSIRQPSSSAATPESKQESKKADGSTKSSEDELTCTICLEQVNSMPTASIRGYGSEAHVQCANSGWGLDGKKTGKVNQTAQIWFDDFTQKRGRGHTKSQPHQFMASMTSLKSTALSIILFFIQFSLIKAHGGHDDNDDDHDSDGGDQDHAELHAKGLILVKIWCLIILLVSTFAGGVSPYFYRWNESFLLLGTQFAGGVFLGTSMMHFLSDSNETFKDLTSKSYPFAFMLASAGYLLTMFGDCIINFVIKQGSKKETRVDVEEEKSEEVGTDGNPVFFRTSSIGDTILLILALCFHSVFEGIAIGVSATKGEAWRNLWTISLHKIFAAIAMGIALLRMIPKRPFLLTAAYSFAFAISSPIGVGIGIAIDATTQGHIADWIYAISMGLACGVFIYVAINHLIAKGFKPQNKCYFDAPFFKFLAVLSGVGVIAVVMIWD</sequence>
<proteinExistence type="predicted"/>
<accession>A0ACB8IWI9</accession>
<dbReference type="EMBL" id="CM039177">
    <property type="protein sequence ID" value="KAH9701348.1"/>
    <property type="molecule type" value="Genomic_DNA"/>
</dbReference>
<comment type="caution">
    <text evidence="1">The sequence shown here is derived from an EMBL/GenBank/DDBJ whole genome shotgun (WGS) entry which is preliminary data.</text>
</comment>
<gene>
    <name evidence="1" type="ORF">KPL71_024963</name>
</gene>